<dbReference type="Proteomes" id="UP000886523">
    <property type="component" value="Unassembled WGS sequence"/>
</dbReference>
<feature type="compositionally biased region" description="Polar residues" evidence="1">
    <location>
        <begin position="19"/>
        <end position="41"/>
    </location>
</feature>
<reference evidence="2" key="1">
    <citation type="journal article" date="2020" name="Nat. Commun.">
        <title>Large-scale genome sequencing of mycorrhizal fungi provides insights into the early evolution of symbiotic traits.</title>
        <authorList>
            <person name="Miyauchi S."/>
            <person name="Kiss E."/>
            <person name="Kuo A."/>
            <person name="Drula E."/>
            <person name="Kohler A."/>
            <person name="Sanchez-Garcia M."/>
            <person name="Morin E."/>
            <person name="Andreopoulos B."/>
            <person name="Barry K.W."/>
            <person name="Bonito G."/>
            <person name="Buee M."/>
            <person name="Carver A."/>
            <person name="Chen C."/>
            <person name="Cichocki N."/>
            <person name="Clum A."/>
            <person name="Culley D."/>
            <person name="Crous P.W."/>
            <person name="Fauchery L."/>
            <person name="Girlanda M."/>
            <person name="Hayes R.D."/>
            <person name="Keri Z."/>
            <person name="LaButti K."/>
            <person name="Lipzen A."/>
            <person name="Lombard V."/>
            <person name="Magnuson J."/>
            <person name="Maillard F."/>
            <person name="Murat C."/>
            <person name="Nolan M."/>
            <person name="Ohm R.A."/>
            <person name="Pangilinan J."/>
            <person name="Pereira M.F."/>
            <person name="Perotto S."/>
            <person name="Peter M."/>
            <person name="Pfister S."/>
            <person name="Riley R."/>
            <person name="Sitrit Y."/>
            <person name="Stielow J.B."/>
            <person name="Szollosi G."/>
            <person name="Zifcakova L."/>
            <person name="Stursova M."/>
            <person name="Spatafora J.W."/>
            <person name="Tedersoo L."/>
            <person name="Vaario L.M."/>
            <person name="Yamada A."/>
            <person name="Yan M."/>
            <person name="Wang P."/>
            <person name="Xu J."/>
            <person name="Bruns T."/>
            <person name="Baldrian P."/>
            <person name="Vilgalys R."/>
            <person name="Dunand C."/>
            <person name="Henrissat B."/>
            <person name="Grigoriev I.V."/>
            <person name="Hibbett D."/>
            <person name="Nagy L.G."/>
            <person name="Martin F.M."/>
        </authorList>
    </citation>
    <scope>NUCLEOTIDE SEQUENCE</scope>
    <source>
        <strain evidence="2">UP504</strain>
    </source>
</reference>
<evidence type="ECO:0000313" key="3">
    <source>
        <dbReference type="Proteomes" id="UP000886523"/>
    </source>
</evidence>
<evidence type="ECO:0000313" key="2">
    <source>
        <dbReference type="EMBL" id="KAF9509620.1"/>
    </source>
</evidence>
<dbReference type="EMBL" id="MU129031">
    <property type="protein sequence ID" value="KAF9509620.1"/>
    <property type="molecule type" value="Genomic_DNA"/>
</dbReference>
<keyword evidence="3" id="KW-1185">Reference proteome</keyword>
<sequence>MPCFKVPVGDTAFLPPDRTATSYNVDSTDPGSTNPTNASQDSPFRVFMAKRTSDDRATQHDIHQELTSNDSHLLILHDSQRLAGGAIENLRTAQEFIEKSAEMVFKDRLPAIWIPVPGGRIFERGDGILLQNLANEGPYFPVTIEYKGPIEKLINLAMNTLVDAPTKTGPKTQTATGEATGDSEQPNLGTWLFAVAQRGSLGGKDLDID</sequence>
<feature type="compositionally biased region" description="Polar residues" evidence="1">
    <location>
        <begin position="169"/>
        <end position="186"/>
    </location>
</feature>
<proteinExistence type="predicted"/>
<feature type="region of interest" description="Disordered" evidence="1">
    <location>
        <begin position="165"/>
        <end position="186"/>
    </location>
</feature>
<evidence type="ECO:0000256" key="1">
    <source>
        <dbReference type="SAM" id="MobiDB-lite"/>
    </source>
</evidence>
<protein>
    <submittedName>
        <fullName evidence="2">Uncharacterized protein</fullName>
    </submittedName>
</protein>
<name>A0A9P6DTG4_9AGAM</name>
<dbReference type="OrthoDB" id="391988at2759"/>
<accession>A0A9P6DTG4</accession>
<gene>
    <name evidence="2" type="ORF">BS47DRAFT_1365097</name>
</gene>
<dbReference type="AlphaFoldDB" id="A0A9P6DTG4"/>
<organism evidence="2 3">
    <name type="scientific">Hydnum rufescens UP504</name>
    <dbReference type="NCBI Taxonomy" id="1448309"/>
    <lineage>
        <taxon>Eukaryota</taxon>
        <taxon>Fungi</taxon>
        <taxon>Dikarya</taxon>
        <taxon>Basidiomycota</taxon>
        <taxon>Agaricomycotina</taxon>
        <taxon>Agaricomycetes</taxon>
        <taxon>Cantharellales</taxon>
        <taxon>Hydnaceae</taxon>
        <taxon>Hydnum</taxon>
    </lineage>
</organism>
<comment type="caution">
    <text evidence="2">The sequence shown here is derived from an EMBL/GenBank/DDBJ whole genome shotgun (WGS) entry which is preliminary data.</text>
</comment>
<feature type="region of interest" description="Disordered" evidence="1">
    <location>
        <begin position="17"/>
        <end position="41"/>
    </location>
</feature>